<name>A0ABV5H9G0_9FLAO</name>
<keyword evidence="1" id="KW-0472">Membrane</keyword>
<dbReference type="Pfam" id="PF17329">
    <property type="entry name" value="DUF5367"/>
    <property type="match status" value="1"/>
</dbReference>
<feature type="transmembrane region" description="Helical" evidence="1">
    <location>
        <begin position="36"/>
        <end position="57"/>
    </location>
</feature>
<organism evidence="2 3">
    <name type="scientific">Flavobacterium gyeonganense</name>
    <dbReference type="NCBI Taxonomy" id="1310418"/>
    <lineage>
        <taxon>Bacteria</taxon>
        <taxon>Pseudomonadati</taxon>
        <taxon>Bacteroidota</taxon>
        <taxon>Flavobacteriia</taxon>
        <taxon>Flavobacteriales</taxon>
        <taxon>Flavobacteriaceae</taxon>
        <taxon>Flavobacterium</taxon>
    </lineage>
</organism>
<comment type="caution">
    <text evidence="2">The sequence shown here is derived from an EMBL/GenBank/DDBJ whole genome shotgun (WGS) entry which is preliminary data.</text>
</comment>
<dbReference type="InterPro" id="IPR020509">
    <property type="entry name" value="Uncharacterised_YnzE"/>
</dbReference>
<reference evidence="2 3" key="1">
    <citation type="submission" date="2024-09" db="EMBL/GenBank/DDBJ databases">
        <authorList>
            <person name="Sun Q."/>
            <person name="Mori K."/>
        </authorList>
    </citation>
    <scope>NUCLEOTIDE SEQUENCE [LARGE SCALE GENOMIC DNA]</scope>
    <source>
        <strain evidence="2 3">CECT 8365</strain>
    </source>
</reference>
<gene>
    <name evidence="2" type="ORF">ACFFVK_08115</name>
</gene>
<protein>
    <submittedName>
        <fullName evidence="2">DUF5367 family protein</fullName>
    </submittedName>
</protein>
<feature type="transmembrane region" description="Helical" evidence="1">
    <location>
        <begin position="100"/>
        <end position="120"/>
    </location>
</feature>
<accession>A0ABV5H9G0</accession>
<sequence>MNYPRSILAGIIAWLCVVITFYVLEHIPFFKKSTTAQAFIAAFTIIFYAWFAAWFYYKKAAKKSGLLVGIVITGTALVLDVLVTVPLIEIPKGSSYQAFFSNPILWILAVINVLTVYVYLKRNTKIN</sequence>
<evidence type="ECO:0000256" key="1">
    <source>
        <dbReference type="SAM" id="Phobius"/>
    </source>
</evidence>
<feature type="transmembrane region" description="Helical" evidence="1">
    <location>
        <begin position="7"/>
        <end position="24"/>
    </location>
</feature>
<evidence type="ECO:0000313" key="2">
    <source>
        <dbReference type="EMBL" id="MFB9108540.1"/>
    </source>
</evidence>
<feature type="transmembrane region" description="Helical" evidence="1">
    <location>
        <begin position="64"/>
        <end position="88"/>
    </location>
</feature>
<proteinExistence type="predicted"/>
<keyword evidence="3" id="KW-1185">Reference proteome</keyword>
<evidence type="ECO:0000313" key="3">
    <source>
        <dbReference type="Proteomes" id="UP001589562"/>
    </source>
</evidence>
<dbReference type="RefSeq" id="WP_278010449.1">
    <property type="nucleotide sequence ID" value="NZ_CP121112.1"/>
</dbReference>
<keyword evidence="1" id="KW-1133">Transmembrane helix</keyword>
<keyword evidence="1" id="KW-0812">Transmembrane</keyword>
<dbReference type="EMBL" id="JBHMFE010000013">
    <property type="protein sequence ID" value="MFB9108540.1"/>
    <property type="molecule type" value="Genomic_DNA"/>
</dbReference>
<dbReference type="Proteomes" id="UP001589562">
    <property type="component" value="Unassembled WGS sequence"/>
</dbReference>